<dbReference type="EMBL" id="KV748266">
    <property type="protein sequence ID" value="OCK87187.1"/>
    <property type="molecule type" value="Genomic_DNA"/>
</dbReference>
<sequence>MLSMSPTTPGTAGHQGLSYGNSPASTRSQGFKRQNDSDDDHDNGSHEPRSAKAVRQAAVKRACNECRQQKLRCNVQQDPFQACSRCSKHKLTCVIEPNFKRIGKRSRNAEMEREMAELRARLERYERQGAVAQPTLSTPLATSETGIYSGGFHEEEEYLGSHQAIASLLDLRSGSPNTMKFQGLENVILAPDRIDELFTEFFQKYHPFLPFLDPTEPPEDYCKDSRLLFWTIISIAARHFHPDPVLLDKLKEPLNKLIWQTVAKIPQNHYVVKAFCLLCTWPLPTSRTSTDPTFMLCGLMMQIAMQIGLHQPTHPQDFSRLKLLLRREDIDDRLRTWAVCNIVAQTVSTGYGQPAATLYDSTLDFRTDDEQHMKRMPPELFARLRQEMAASRITKLLYTSNGTHQPDKPFYNSSMGTLYANLEAGRLHEEQGQFEGGATEMEALNYRAVLLHLRLYAFFDTTSPTSGRSDLLDLYFAATAFLDRAFAIEETGRLPHVPNYIMQMILAAGFTLLKLLNSDFAPRLPATEEGRRYFLRTVNAVRSTSVMPNDLPVRLAEVLAQLWKASGGGSVKFHSTSQSPGIGSSTLPNMFATQPQPQPPRRGSEGMLQDPLRLMVRSRMSMSVVFDSVWRWRETQVNGAAEHLDTTVVNNPTNPDSSSNSTPPPGAVMESVAGMTNALYQNLGSLSMPLPMANGLASANSYEFFDPVSWMLDVQPDWNAYGTFGNEFGA</sequence>
<evidence type="ECO:0000313" key="1">
    <source>
        <dbReference type="EMBL" id="OCK87187.1"/>
    </source>
</evidence>
<dbReference type="Proteomes" id="UP000250078">
    <property type="component" value="Unassembled WGS sequence"/>
</dbReference>
<reference evidence="1 2" key="1">
    <citation type="journal article" date="2016" name="Nat. Commun.">
        <title>Ectomycorrhizal ecology is imprinted in the genome of the dominant symbiotic fungus Cenococcum geophilum.</title>
        <authorList>
            <consortium name="DOE Joint Genome Institute"/>
            <person name="Peter M."/>
            <person name="Kohler A."/>
            <person name="Ohm R.A."/>
            <person name="Kuo A."/>
            <person name="Krutzmann J."/>
            <person name="Morin E."/>
            <person name="Arend M."/>
            <person name="Barry K.W."/>
            <person name="Binder M."/>
            <person name="Choi C."/>
            <person name="Clum A."/>
            <person name="Copeland A."/>
            <person name="Grisel N."/>
            <person name="Haridas S."/>
            <person name="Kipfer T."/>
            <person name="LaButti K."/>
            <person name="Lindquist E."/>
            <person name="Lipzen A."/>
            <person name="Maire R."/>
            <person name="Meier B."/>
            <person name="Mihaltcheva S."/>
            <person name="Molinier V."/>
            <person name="Murat C."/>
            <person name="Poggeler S."/>
            <person name="Quandt C.A."/>
            <person name="Sperisen C."/>
            <person name="Tritt A."/>
            <person name="Tisserant E."/>
            <person name="Crous P.W."/>
            <person name="Henrissat B."/>
            <person name="Nehls U."/>
            <person name="Egli S."/>
            <person name="Spatafora J.W."/>
            <person name="Grigoriev I.V."/>
            <person name="Martin F.M."/>
        </authorList>
    </citation>
    <scope>NUCLEOTIDE SEQUENCE [LARGE SCALE GENOMIC DNA]</scope>
    <source>
        <strain evidence="1 2">1.58</strain>
    </source>
</reference>
<accession>A0ACC8ELM7</accession>
<evidence type="ECO:0000313" key="2">
    <source>
        <dbReference type="Proteomes" id="UP000250078"/>
    </source>
</evidence>
<protein>
    <submittedName>
        <fullName evidence="1">Uncharacterized protein</fullName>
    </submittedName>
</protein>
<keyword evidence="2" id="KW-1185">Reference proteome</keyword>
<proteinExistence type="predicted"/>
<organism evidence="1 2">
    <name type="scientific">Cenococcum geophilum 1.58</name>
    <dbReference type="NCBI Taxonomy" id="794803"/>
    <lineage>
        <taxon>Eukaryota</taxon>
        <taxon>Fungi</taxon>
        <taxon>Dikarya</taxon>
        <taxon>Ascomycota</taxon>
        <taxon>Pezizomycotina</taxon>
        <taxon>Dothideomycetes</taxon>
        <taxon>Pleosporomycetidae</taxon>
        <taxon>Gloniales</taxon>
        <taxon>Gloniaceae</taxon>
        <taxon>Cenococcum</taxon>
    </lineage>
</organism>
<gene>
    <name evidence="1" type="ORF">K441DRAFT_671174</name>
</gene>
<name>A0ACC8ELM7_9PEZI</name>